<dbReference type="Proteomes" id="UP000237000">
    <property type="component" value="Unassembled WGS sequence"/>
</dbReference>
<sequence length="95" mass="10776">MTHLDSMNNGITPKSIFDILQRANVKTWVSLFLFVLLLQRSPGRPFKINFSMFSRTNHDKNKISLSTSQTGSHTINKTTSSNVDFPKVKHGKARN</sequence>
<evidence type="ECO:0000313" key="3">
    <source>
        <dbReference type="Proteomes" id="UP000237000"/>
    </source>
</evidence>
<reference evidence="3" key="1">
    <citation type="submission" date="2016-06" db="EMBL/GenBank/DDBJ databases">
        <title>Parallel loss of symbiosis genes in relatives of nitrogen-fixing non-legume Parasponia.</title>
        <authorList>
            <person name="Van Velzen R."/>
            <person name="Holmer R."/>
            <person name="Bu F."/>
            <person name="Rutten L."/>
            <person name="Van Zeijl A."/>
            <person name="Liu W."/>
            <person name="Santuari L."/>
            <person name="Cao Q."/>
            <person name="Sharma T."/>
            <person name="Shen D."/>
            <person name="Roswanjaya Y."/>
            <person name="Wardhani T."/>
            <person name="Kalhor M.S."/>
            <person name="Jansen J."/>
            <person name="Van den Hoogen J."/>
            <person name="Gungor B."/>
            <person name="Hartog M."/>
            <person name="Hontelez J."/>
            <person name="Verver J."/>
            <person name="Yang W.-C."/>
            <person name="Schijlen E."/>
            <person name="Repin R."/>
            <person name="Schilthuizen M."/>
            <person name="Schranz E."/>
            <person name="Heidstra R."/>
            <person name="Miyata K."/>
            <person name="Fedorova E."/>
            <person name="Kohlen W."/>
            <person name="Bisseling T."/>
            <person name="Smit S."/>
            <person name="Geurts R."/>
        </authorList>
    </citation>
    <scope>NUCLEOTIDE SEQUENCE [LARGE SCALE GENOMIC DNA]</scope>
    <source>
        <strain evidence="3">cv. RG33-2</strain>
    </source>
</reference>
<accession>A0A2P5BBX4</accession>
<comment type="caution">
    <text evidence="2">The sequence shown here is derived from an EMBL/GenBank/DDBJ whole genome shotgun (WGS) entry which is preliminary data.</text>
</comment>
<evidence type="ECO:0000256" key="1">
    <source>
        <dbReference type="SAM" id="MobiDB-lite"/>
    </source>
</evidence>
<protein>
    <submittedName>
        <fullName evidence="2">Uncharacterized protein</fullName>
    </submittedName>
</protein>
<gene>
    <name evidence="2" type="ORF">TorRG33x02_326470</name>
</gene>
<dbReference type="AlphaFoldDB" id="A0A2P5BBX4"/>
<dbReference type="EMBL" id="JXTC01000557">
    <property type="protein sequence ID" value="PON46290.1"/>
    <property type="molecule type" value="Genomic_DNA"/>
</dbReference>
<feature type="compositionally biased region" description="Polar residues" evidence="1">
    <location>
        <begin position="63"/>
        <end position="83"/>
    </location>
</feature>
<dbReference type="InParanoid" id="A0A2P5BBX4"/>
<evidence type="ECO:0000313" key="2">
    <source>
        <dbReference type="EMBL" id="PON46290.1"/>
    </source>
</evidence>
<dbReference type="OrthoDB" id="10291312at2759"/>
<feature type="region of interest" description="Disordered" evidence="1">
    <location>
        <begin position="61"/>
        <end position="95"/>
    </location>
</feature>
<keyword evidence="3" id="KW-1185">Reference proteome</keyword>
<organism evidence="2 3">
    <name type="scientific">Trema orientale</name>
    <name type="common">Charcoal tree</name>
    <name type="synonym">Celtis orientalis</name>
    <dbReference type="NCBI Taxonomy" id="63057"/>
    <lineage>
        <taxon>Eukaryota</taxon>
        <taxon>Viridiplantae</taxon>
        <taxon>Streptophyta</taxon>
        <taxon>Embryophyta</taxon>
        <taxon>Tracheophyta</taxon>
        <taxon>Spermatophyta</taxon>
        <taxon>Magnoliopsida</taxon>
        <taxon>eudicotyledons</taxon>
        <taxon>Gunneridae</taxon>
        <taxon>Pentapetalae</taxon>
        <taxon>rosids</taxon>
        <taxon>fabids</taxon>
        <taxon>Rosales</taxon>
        <taxon>Cannabaceae</taxon>
        <taxon>Trema</taxon>
    </lineage>
</organism>
<name>A0A2P5BBX4_TREOI</name>
<proteinExistence type="predicted"/>